<organism evidence="1 2">
    <name type="scientific">Comamonas thiooxydans</name>
    <dbReference type="NCBI Taxonomy" id="363952"/>
    <lineage>
        <taxon>Bacteria</taxon>
        <taxon>Pseudomonadati</taxon>
        <taxon>Pseudomonadota</taxon>
        <taxon>Betaproteobacteria</taxon>
        <taxon>Burkholderiales</taxon>
        <taxon>Comamonadaceae</taxon>
        <taxon>Comamonas</taxon>
    </lineage>
</organism>
<reference evidence="1 2" key="1">
    <citation type="submission" date="2013-09" db="EMBL/GenBank/DDBJ databases">
        <title>High correlation between genotypes and phenotypes of environmental bacteria Comamonas testosteroni strains.</title>
        <authorList>
            <person name="Liu L."/>
            <person name="Zhu W."/>
            <person name="Xia X."/>
            <person name="Xu B."/>
            <person name="Luo M."/>
            <person name="Wang G."/>
        </authorList>
    </citation>
    <scope>NUCLEOTIDE SEQUENCE [LARGE SCALE GENOMIC DNA]</scope>
    <source>
        <strain evidence="1 2">JL14</strain>
    </source>
</reference>
<name>A0A0E3BHU8_9BURK</name>
<sequence>MALSFVLRLKYEFHRLTLIASPSPRGQGAEGIASIPSETLACFSQTMSKQCCLILTHHIQWVAHLFVIYT</sequence>
<gene>
    <name evidence="1" type="ORF">P245_06735</name>
</gene>
<accession>A0A0E3BHU8</accession>
<evidence type="ECO:0000313" key="1">
    <source>
        <dbReference type="EMBL" id="KGG95564.1"/>
    </source>
</evidence>
<comment type="caution">
    <text evidence="1">The sequence shown here is derived from an EMBL/GenBank/DDBJ whole genome shotgun (WGS) entry which is preliminary data.</text>
</comment>
<proteinExistence type="predicted"/>
<dbReference type="Proteomes" id="UP000029567">
    <property type="component" value="Unassembled WGS sequence"/>
</dbReference>
<evidence type="ECO:0000313" key="2">
    <source>
        <dbReference type="Proteomes" id="UP000029567"/>
    </source>
</evidence>
<protein>
    <submittedName>
        <fullName evidence="1">Uncharacterized protein</fullName>
    </submittedName>
</protein>
<dbReference type="AlphaFoldDB" id="A0A0E3BHU8"/>
<dbReference type="EMBL" id="AWTN01000056">
    <property type="protein sequence ID" value="KGG95564.1"/>
    <property type="molecule type" value="Genomic_DNA"/>
</dbReference>